<keyword evidence="1" id="KW-0472">Membrane</keyword>
<dbReference type="AlphaFoldDB" id="A0A1H3NU73"/>
<reference evidence="3" key="1">
    <citation type="submission" date="2016-10" db="EMBL/GenBank/DDBJ databases">
        <authorList>
            <person name="Varghese N."/>
            <person name="Submissions S."/>
        </authorList>
    </citation>
    <scope>NUCLEOTIDE SEQUENCE [LARGE SCALE GENOMIC DNA]</scope>
    <source>
        <strain evidence="3">DSM 45422</strain>
    </source>
</reference>
<protein>
    <recommendedName>
        <fullName evidence="4">DUF4233 domain-containing protein</fullName>
    </recommendedName>
</protein>
<gene>
    <name evidence="2" type="ORF">SAMN05660209_04054</name>
</gene>
<sequence>MTAADPVRAARALRGAAAGVLVLEGIAVLFVPRGIAQTEGGLGGVRLTLLLVLAVVLVLAGGVQRRPWGVVVGTALQVPLLLTGLLNAAMWFVGGVFVLIWLYLLQVRKELLGHPFREPAPRRDGDPAA</sequence>
<evidence type="ECO:0008006" key="4">
    <source>
        <dbReference type="Google" id="ProtNLM"/>
    </source>
</evidence>
<dbReference type="InterPro" id="IPR025327">
    <property type="entry name" value="DUF4233"/>
</dbReference>
<evidence type="ECO:0000256" key="1">
    <source>
        <dbReference type="SAM" id="Phobius"/>
    </source>
</evidence>
<dbReference type="Pfam" id="PF14017">
    <property type="entry name" value="DUF4233"/>
    <property type="match status" value="1"/>
</dbReference>
<proteinExistence type="predicted"/>
<feature type="transmembrane region" description="Helical" evidence="1">
    <location>
        <begin position="43"/>
        <end position="64"/>
    </location>
</feature>
<feature type="transmembrane region" description="Helical" evidence="1">
    <location>
        <begin position="84"/>
        <end position="105"/>
    </location>
</feature>
<dbReference type="STRING" id="1137993.SAMN05660209_04054"/>
<evidence type="ECO:0000313" key="3">
    <source>
        <dbReference type="Proteomes" id="UP000198921"/>
    </source>
</evidence>
<dbReference type="Proteomes" id="UP000198921">
    <property type="component" value="Unassembled WGS sequence"/>
</dbReference>
<dbReference type="RefSeq" id="WP_091160332.1">
    <property type="nucleotide sequence ID" value="NZ_FNOT01000014.1"/>
</dbReference>
<organism evidence="2 3">
    <name type="scientific">Geodermatophilus africanus</name>
    <dbReference type="NCBI Taxonomy" id="1137993"/>
    <lineage>
        <taxon>Bacteria</taxon>
        <taxon>Bacillati</taxon>
        <taxon>Actinomycetota</taxon>
        <taxon>Actinomycetes</taxon>
        <taxon>Geodermatophilales</taxon>
        <taxon>Geodermatophilaceae</taxon>
        <taxon>Geodermatophilus</taxon>
    </lineage>
</organism>
<evidence type="ECO:0000313" key="2">
    <source>
        <dbReference type="EMBL" id="SDY92250.1"/>
    </source>
</evidence>
<dbReference type="OrthoDB" id="5187518at2"/>
<keyword evidence="3" id="KW-1185">Reference proteome</keyword>
<dbReference type="EMBL" id="FNOT01000014">
    <property type="protein sequence ID" value="SDY92250.1"/>
    <property type="molecule type" value="Genomic_DNA"/>
</dbReference>
<name>A0A1H3NU73_9ACTN</name>
<accession>A0A1H3NU73</accession>
<keyword evidence="1" id="KW-0812">Transmembrane</keyword>
<feature type="transmembrane region" description="Helical" evidence="1">
    <location>
        <begin position="12"/>
        <end position="31"/>
    </location>
</feature>
<keyword evidence="1" id="KW-1133">Transmembrane helix</keyword>